<feature type="transmembrane region" description="Helical" evidence="1">
    <location>
        <begin position="142"/>
        <end position="159"/>
    </location>
</feature>
<dbReference type="Pfam" id="PF14237">
    <property type="entry name" value="GYF_2"/>
    <property type="match status" value="1"/>
</dbReference>
<reference evidence="4" key="1">
    <citation type="journal article" date="2019" name="Int. J. Syst. Evol. Microbiol.">
        <title>The Global Catalogue of Microorganisms (GCM) 10K type strain sequencing project: providing services to taxonomists for standard genome sequencing and annotation.</title>
        <authorList>
            <consortium name="The Broad Institute Genomics Platform"/>
            <consortium name="The Broad Institute Genome Sequencing Center for Infectious Disease"/>
            <person name="Wu L."/>
            <person name="Ma J."/>
        </authorList>
    </citation>
    <scope>NUCLEOTIDE SEQUENCE [LARGE SCALE GENOMIC DNA]</scope>
    <source>
        <strain evidence="4">CGMCC 1.6774</strain>
    </source>
</reference>
<protein>
    <submittedName>
        <fullName evidence="3">DUF4339 domain-containing protein</fullName>
    </submittedName>
</protein>
<feature type="transmembrane region" description="Helical" evidence="1">
    <location>
        <begin position="109"/>
        <end position="130"/>
    </location>
</feature>
<keyword evidence="4" id="KW-1185">Reference proteome</keyword>
<gene>
    <name evidence="3" type="ORF">ACFSOX_06210</name>
</gene>
<proteinExistence type="predicted"/>
<evidence type="ECO:0000313" key="3">
    <source>
        <dbReference type="EMBL" id="MFD2181739.1"/>
    </source>
</evidence>
<keyword evidence="1" id="KW-1133">Transmembrane helix</keyword>
<sequence length="183" mass="20033">MSDTTSTPAASDEWFYTLGGQRLGPISSSALRQLLDEYKIDAETPVWRKGQTSWIPLRETEFGLLLGGVPPPVASANINNSFVWALAVMPIVYVIVTAVLQVLMSSQELFTLISLVLPFGVNAALCLLDLSQLKRAGYSDGFLTLWALILAPVYLFVRAKRIGHTPTYAITWVVTFAISVLLS</sequence>
<keyword evidence="1" id="KW-0812">Transmembrane</keyword>
<dbReference type="InterPro" id="IPR025640">
    <property type="entry name" value="GYF_2"/>
</dbReference>
<keyword evidence="1" id="KW-0472">Membrane</keyword>
<accession>A0ABW5AFT5</accession>
<feature type="domain" description="GYF" evidence="2">
    <location>
        <begin position="14"/>
        <end position="60"/>
    </location>
</feature>
<evidence type="ECO:0000256" key="1">
    <source>
        <dbReference type="SAM" id="Phobius"/>
    </source>
</evidence>
<feature type="transmembrane region" description="Helical" evidence="1">
    <location>
        <begin position="82"/>
        <end position="103"/>
    </location>
</feature>
<dbReference type="Proteomes" id="UP001597314">
    <property type="component" value="Unassembled WGS sequence"/>
</dbReference>
<name>A0ABW5AFT5_9BRAD</name>
<evidence type="ECO:0000313" key="4">
    <source>
        <dbReference type="Proteomes" id="UP001597314"/>
    </source>
</evidence>
<feature type="transmembrane region" description="Helical" evidence="1">
    <location>
        <begin position="165"/>
        <end position="182"/>
    </location>
</feature>
<organism evidence="3 4">
    <name type="scientific">Rhodoplanes azumiensis</name>
    <dbReference type="NCBI Taxonomy" id="1897628"/>
    <lineage>
        <taxon>Bacteria</taxon>
        <taxon>Pseudomonadati</taxon>
        <taxon>Pseudomonadota</taxon>
        <taxon>Alphaproteobacteria</taxon>
        <taxon>Hyphomicrobiales</taxon>
        <taxon>Nitrobacteraceae</taxon>
        <taxon>Rhodoplanes</taxon>
    </lineage>
</organism>
<dbReference type="EMBL" id="JBHUIW010000004">
    <property type="protein sequence ID" value="MFD2181739.1"/>
    <property type="molecule type" value="Genomic_DNA"/>
</dbReference>
<comment type="caution">
    <text evidence="3">The sequence shown here is derived from an EMBL/GenBank/DDBJ whole genome shotgun (WGS) entry which is preliminary data.</text>
</comment>
<dbReference type="RefSeq" id="WP_378476921.1">
    <property type="nucleotide sequence ID" value="NZ_JBHUIW010000004.1"/>
</dbReference>
<evidence type="ECO:0000259" key="2">
    <source>
        <dbReference type="Pfam" id="PF14237"/>
    </source>
</evidence>